<dbReference type="GO" id="GO:0006955">
    <property type="term" value="P:immune response"/>
    <property type="evidence" value="ECO:0007669"/>
    <property type="project" value="InterPro"/>
</dbReference>
<keyword evidence="8" id="KW-0735">Signal-anchor</keyword>
<comment type="subcellular location">
    <subcellularLocation>
        <location evidence="1">Cell membrane</location>
        <topology evidence="1">Single-pass type II membrane protein</topology>
    </subcellularLocation>
    <subcellularLocation>
        <location evidence="2">Secreted</location>
    </subcellularLocation>
</comment>
<dbReference type="CDD" id="cd00184">
    <property type="entry name" value="TNF"/>
    <property type="match status" value="1"/>
</dbReference>
<keyword evidence="4" id="KW-1003">Cell membrane</keyword>
<accession>A0A8J6FS89</accession>
<dbReference type="GO" id="GO:0005886">
    <property type="term" value="C:plasma membrane"/>
    <property type="evidence" value="ECO:0007669"/>
    <property type="project" value="UniProtKB-SubCell"/>
</dbReference>
<dbReference type="Pfam" id="PF00229">
    <property type="entry name" value="TNF"/>
    <property type="match status" value="1"/>
</dbReference>
<protein>
    <recommendedName>
        <fullName evidence="12">THD domain-containing protein</fullName>
    </recommendedName>
</protein>
<evidence type="ECO:0000313" key="13">
    <source>
        <dbReference type="EMBL" id="KAG9492055.1"/>
    </source>
</evidence>
<organism evidence="13 14">
    <name type="scientific">Eleutherodactylus coqui</name>
    <name type="common">Puerto Rican coqui</name>
    <dbReference type="NCBI Taxonomy" id="57060"/>
    <lineage>
        <taxon>Eukaryota</taxon>
        <taxon>Metazoa</taxon>
        <taxon>Chordata</taxon>
        <taxon>Craniata</taxon>
        <taxon>Vertebrata</taxon>
        <taxon>Euteleostomi</taxon>
        <taxon>Amphibia</taxon>
        <taxon>Batrachia</taxon>
        <taxon>Anura</taxon>
        <taxon>Neobatrachia</taxon>
        <taxon>Hyloidea</taxon>
        <taxon>Eleutherodactylidae</taxon>
        <taxon>Eleutherodactylinae</taxon>
        <taxon>Eleutherodactylus</taxon>
        <taxon>Eleutherodactylus</taxon>
    </lineage>
</organism>
<name>A0A8J6FS89_ELECQ</name>
<evidence type="ECO:0000256" key="9">
    <source>
        <dbReference type="ARBA" id="ARBA00022989"/>
    </source>
</evidence>
<dbReference type="PANTHER" id="PTHR11471:SF3">
    <property type="entry name" value="TUMOR NECROSIS FACTOR LIGAND SUPERFAMILY MEMBER 11"/>
    <property type="match status" value="1"/>
</dbReference>
<keyword evidence="6" id="KW-0964">Secreted</keyword>
<dbReference type="Gene3D" id="2.60.120.40">
    <property type="match status" value="1"/>
</dbReference>
<feature type="transmembrane region" description="Helical" evidence="11">
    <location>
        <begin position="30"/>
        <end position="52"/>
    </location>
</feature>
<evidence type="ECO:0000313" key="14">
    <source>
        <dbReference type="Proteomes" id="UP000770717"/>
    </source>
</evidence>
<dbReference type="Proteomes" id="UP000770717">
    <property type="component" value="Unassembled WGS sequence"/>
</dbReference>
<reference evidence="13" key="1">
    <citation type="thesis" date="2020" institute="ProQuest LLC" country="789 East Eisenhower Parkway, Ann Arbor, MI, USA">
        <title>Comparative Genomics and Chromosome Evolution.</title>
        <authorList>
            <person name="Mudd A.B."/>
        </authorList>
    </citation>
    <scope>NUCLEOTIDE SEQUENCE</scope>
    <source>
        <strain evidence="13">HN-11 Male</strain>
        <tissue evidence="13">Kidney and liver</tissue>
    </source>
</reference>
<evidence type="ECO:0000256" key="7">
    <source>
        <dbReference type="ARBA" id="ARBA00022692"/>
    </source>
</evidence>
<dbReference type="GO" id="GO:0005615">
    <property type="term" value="C:extracellular space"/>
    <property type="evidence" value="ECO:0007669"/>
    <property type="project" value="UniProtKB-KW"/>
</dbReference>
<evidence type="ECO:0000256" key="4">
    <source>
        <dbReference type="ARBA" id="ARBA00022475"/>
    </source>
</evidence>
<sequence length="282" mass="31485">MSPGGYLRGTVDLGGPPEVRDKAHSFPRSVFIALLLLGLLQVGCTLGLFLYVKAQVESLQCWSSILMRDASPTMDTFAKPDGNECEGIQLAFKGAVQKALQGLSAQRQFHIGNVTYDPVLSRSNNYQTWPAAHLTLGNSTSGDHGVVHLRSWNHKEGWANIQNMSYNNGTLRVLQDGYYFVYANICFRHHKVLKKITQEPMQLMIYVCKSRSGRQPEYLLKGGSTAVWSKDEVYNFYSVYQGGIFKLLAGEEIFIKATYAALLDPSQEATYFGAFKVLDIHL</sequence>
<keyword evidence="7 11" id="KW-0812">Transmembrane</keyword>
<dbReference type="PIRSF" id="PIRSF038013">
    <property type="entry name" value="TNF10_TNF11"/>
    <property type="match status" value="1"/>
</dbReference>
<evidence type="ECO:0000256" key="3">
    <source>
        <dbReference type="ARBA" id="ARBA00008670"/>
    </source>
</evidence>
<keyword evidence="10 11" id="KW-0472">Membrane</keyword>
<dbReference type="InterPro" id="IPR008983">
    <property type="entry name" value="Tumour_necrosis_fac-like_dom"/>
</dbReference>
<keyword evidence="14" id="KW-1185">Reference proteome</keyword>
<keyword evidence="5" id="KW-0202">Cytokine</keyword>
<evidence type="ECO:0000256" key="6">
    <source>
        <dbReference type="ARBA" id="ARBA00022525"/>
    </source>
</evidence>
<gene>
    <name evidence="13" type="ORF">GDO78_000533</name>
</gene>
<dbReference type="EMBL" id="WNTK01000001">
    <property type="protein sequence ID" value="KAG9492055.1"/>
    <property type="molecule type" value="Genomic_DNA"/>
</dbReference>
<dbReference type="SUPFAM" id="SSF49842">
    <property type="entry name" value="TNF-like"/>
    <property type="match status" value="1"/>
</dbReference>
<evidence type="ECO:0000256" key="1">
    <source>
        <dbReference type="ARBA" id="ARBA00004401"/>
    </source>
</evidence>
<evidence type="ECO:0000259" key="12">
    <source>
        <dbReference type="PROSITE" id="PS50049"/>
    </source>
</evidence>
<keyword evidence="9 11" id="KW-1133">Transmembrane helix</keyword>
<dbReference type="GO" id="GO:0005125">
    <property type="term" value="F:cytokine activity"/>
    <property type="evidence" value="ECO:0007669"/>
    <property type="project" value="UniProtKB-KW"/>
</dbReference>
<evidence type="ECO:0000256" key="8">
    <source>
        <dbReference type="ARBA" id="ARBA00022968"/>
    </source>
</evidence>
<dbReference type="PANTHER" id="PTHR11471">
    <property type="entry name" value="TUMOR NECROSIS FACTOR FAMILY MEMBER"/>
    <property type="match status" value="1"/>
</dbReference>
<dbReference type="OrthoDB" id="8783336at2759"/>
<evidence type="ECO:0000256" key="11">
    <source>
        <dbReference type="SAM" id="Phobius"/>
    </source>
</evidence>
<comment type="caution">
    <text evidence="13">The sequence shown here is derived from an EMBL/GenBank/DDBJ whole genome shotgun (WGS) entry which is preliminary data.</text>
</comment>
<evidence type="ECO:0000256" key="5">
    <source>
        <dbReference type="ARBA" id="ARBA00022514"/>
    </source>
</evidence>
<evidence type="ECO:0000256" key="2">
    <source>
        <dbReference type="ARBA" id="ARBA00004613"/>
    </source>
</evidence>
<dbReference type="InterPro" id="IPR017355">
    <property type="entry name" value="TNF_ligand_10/11"/>
</dbReference>
<comment type="similarity">
    <text evidence="3">Belongs to the tumor necrosis factor family.</text>
</comment>
<dbReference type="PROSITE" id="PS50049">
    <property type="entry name" value="THD_2"/>
    <property type="match status" value="1"/>
</dbReference>
<feature type="domain" description="THD" evidence="12">
    <location>
        <begin position="130"/>
        <end position="277"/>
    </location>
</feature>
<dbReference type="InterPro" id="IPR006052">
    <property type="entry name" value="TNF_dom"/>
</dbReference>
<dbReference type="AlphaFoldDB" id="A0A8J6FS89"/>
<dbReference type="GO" id="GO:0005164">
    <property type="term" value="F:tumor necrosis factor receptor binding"/>
    <property type="evidence" value="ECO:0007669"/>
    <property type="project" value="InterPro"/>
</dbReference>
<proteinExistence type="inferred from homology"/>
<dbReference type="SMART" id="SM00207">
    <property type="entry name" value="TNF"/>
    <property type="match status" value="1"/>
</dbReference>
<evidence type="ECO:0000256" key="10">
    <source>
        <dbReference type="ARBA" id="ARBA00023136"/>
    </source>
</evidence>